<sequence length="173" mass="19588">MNVEAPAAEESTEPSLDIIFEMLRNRRRQLVLEFLRDREETVTIGELAEHIAAIENDTTVRQLNAQQRKRVYIGLYQCHLPKMDDVDVIDFNQSRGRIEPGEHIEPLYEYLDVANGENEEEAEEAKEQPFDRRYGAGYLAFTSVFFAAQLSGAHVIASAAVVLLLAITVATTY</sequence>
<feature type="transmembrane region" description="Helical" evidence="1">
    <location>
        <begin position="138"/>
        <end position="167"/>
    </location>
</feature>
<feature type="domain" description="DUF7344" evidence="2">
    <location>
        <begin position="20"/>
        <end position="99"/>
    </location>
</feature>
<comment type="caution">
    <text evidence="3">The sequence shown here is derived from an EMBL/GenBank/DDBJ whole genome shotgun (WGS) entry which is preliminary data.</text>
</comment>
<dbReference type="AlphaFoldDB" id="A0ABD6BV35"/>
<evidence type="ECO:0000259" key="2">
    <source>
        <dbReference type="Pfam" id="PF24035"/>
    </source>
</evidence>
<keyword evidence="4" id="KW-1185">Reference proteome</keyword>
<evidence type="ECO:0000313" key="3">
    <source>
        <dbReference type="EMBL" id="MFD1568565.1"/>
    </source>
</evidence>
<dbReference type="RefSeq" id="WP_267648063.1">
    <property type="nucleotide sequence ID" value="NZ_JANHGR010000003.1"/>
</dbReference>
<proteinExistence type="predicted"/>
<evidence type="ECO:0000313" key="4">
    <source>
        <dbReference type="Proteomes" id="UP001597139"/>
    </source>
</evidence>
<dbReference type="EMBL" id="JBHUCZ010000012">
    <property type="protein sequence ID" value="MFD1568565.1"/>
    <property type="molecule type" value="Genomic_DNA"/>
</dbReference>
<gene>
    <name evidence="3" type="ORF">ACFSAU_13805</name>
</gene>
<keyword evidence="1" id="KW-0812">Transmembrane</keyword>
<dbReference type="Pfam" id="PF24035">
    <property type="entry name" value="DUF7344"/>
    <property type="match status" value="1"/>
</dbReference>
<keyword evidence="1" id="KW-0472">Membrane</keyword>
<protein>
    <submittedName>
        <fullName evidence="3">ArsR family transcriptional regulator</fullName>
    </submittedName>
</protein>
<evidence type="ECO:0000256" key="1">
    <source>
        <dbReference type="SAM" id="Phobius"/>
    </source>
</evidence>
<dbReference type="Proteomes" id="UP001597139">
    <property type="component" value="Unassembled WGS sequence"/>
</dbReference>
<keyword evidence="1" id="KW-1133">Transmembrane helix</keyword>
<organism evidence="3 4">
    <name type="scientific">Halolamina litorea</name>
    <dbReference type="NCBI Taxonomy" id="1515593"/>
    <lineage>
        <taxon>Archaea</taxon>
        <taxon>Methanobacteriati</taxon>
        <taxon>Methanobacteriota</taxon>
        <taxon>Stenosarchaea group</taxon>
        <taxon>Halobacteria</taxon>
        <taxon>Halobacteriales</taxon>
        <taxon>Haloferacaceae</taxon>
    </lineage>
</organism>
<accession>A0ABD6BV35</accession>
<name>A0ABD6BV35_9EURY</name>
<dbReference type="InterPro" id="IPR055768">
    <property type="entry name" value="DUF7344"/>
</dbReference>
<reference evidence="3 4" key="1">
    <citation type="journal article" date="2019" name="Int. J. Syst. Evol. Microbiol.">
        <title>The Global Catalogue of Microorganisms (GCM) 10K type strain sequencing project: providing services to taxonomists for standard genome sequencing and annotation.</title>
        <authorList>
            <consortium name="The Broad Institute Genomics Platform"/>
            <consortium name="The Broad Institute Genome Sequencing Center for Infectious Disease"/>
            <person name="Wu L."/>
            <person name="Ma J."/>
        </authorList>
    </citation>
    <scope>NUCLEOTIDE SEQUENCE [LARGE SCALE GENOMIC DNA]</scope>
    <source>
        <strain evidence="3 4">CGMCC 1.12859</strain>
    </source>
</reference>